<name>A0A8H2X4G9_9AGAM</name>
<dbReference type="InterPro" id="IPR011009">
    <property type="entry name" value="Kinase-like_dom_sf"/>
</dbReference>
<dbReference type="InterPro" id="IPR000719">
    <property type="entry name" value="Prot_kinase_dom"/>
</dbReference>
<dbReference type="InterPro" id="IPR051681">
    <property type="entry name" value="Ser/Thr_Kinases-Pseudokinases"/>
</dbReference>
<dbReference type="AlphaFoldDB" id="A0A8H2X4G9"/>
<dbReference type="SMART" id="SM00220">
    <property type="entry name" value="S_TKc"/>
    <property type="match status" value="1"/>
</dbReference>
<dbReference type="PROSITE" id="PS50011">
    <property type="entry name" value="PROTEIN_KINASE_DOM"/>
    <property type="match status" value="1"/>
</dbReference>
<comment type="caution">
    <text evidence="3">The sequence shown here is derived from an EMBL/GenBank/DDBJ whole genome shotgun (WGS) entry which is preliminary data.</text>
</comment>
<dbReference type="EMBL" id="CAJMWV010000757">
    <property type="protein sequence ID" value="CAE6413443.1"/>
    <property type="molecule type" value="Genomic_DNA"/>
</dbReference>
<protein>
    <recommendedName>
        <fullName evidence="2">Protein kinase domain-containing protein</fullName>
    </recommendedName>
</protein>
<evidence type="ECO:0000313" key="3">
    <source>
        <dbReference type="EMBL" id="CAE6413443.1"/>
    </source>
</evidence>
<gene>
    <name evidence="3" type="ORF">RDB_LOCUS24384</name>
</gene>
<proteinExistence type="predicted"/>
<dbReference type="InterPro" id="IPR011990">
    <property type="entry name" value="TPR-like_helical_dom_sf"/>
</dbReference>
<dbReference type="Pfam" id="PF00069">
    <property type="entry name" value="Pkinase"/>
    <property type="match status" value="1"/>
</dbReference>
<dbReference type="PANTHER" id="PTHR44329:SF289">
    <property type="entry name" value="SERINE_THREONINE-PROTEIN KINASE VIK"/>
    <property type="match status" value="1"/>
</dbReference>
<dbReference type="CDD" id="cd14014">
    <property type="entry name" value="STKc_PknB_like"/>
    <property type="match status" value="1"/>
</dbReference>
<organism evidence="3 4">
    <name type="scientific">Rhizoctonia solani</name>
    <dbReference type="NCBI Taxonomy" id="456999"/>
    <lineage>
        <taxon>Eukaryota</taxon>
        <taxon>Fungi</taxon>
        <taxon>Dikarya</taxon>
        <taxon>Basidiomycota</taxon>
        <taxon>Agaricomycotina</taxon>
        <taxon>Agaricomycetes</taxon>
        <taxon>Cantharellales</taxon>
        <taxon>Ceratobasidiaceae</taxon>
        <taxon>Rhizoctonia</taxon>
    </lineage>
</organism>
<sequence length="614" mass="69175">MILSSVELLSSVTDQSSIVGLASFGEASDRLEDIIVDPSTHHRNNKIEDSNNDADTPGSITNNLPDDHIDRQTVAGASGERVVNLTKFITKTMNEPYAGGGFSLVYKGIYHKSGEWRDVAIKCPYLRHTWGDDVMKMRFKKRVSKELATWSKLRHPNIIELLGYIDGAEFENFVMDWCPGGTLKERLAKTPRVSQLGLVGMLLQFTSGLAHMHMLDIVHSDLKPENVLIGPTGEIKISDFGLSRIMRNVNLTSSSISGTIHYNSPELIMHDLTEGPATTLSSDIWAFGVVAYQLLQHSVNPMPHSHQATSLFDLVRVKSEGYPPYPTELGNHSNEIVCHLMEQIAACWAVDPSTRPKMQHLTTKLYELFLTQDLQDTRWSWLFDDTGEHDPRTNVLGGANSEDLLRDASFEYQRGRYKESQGLRAKAAVAELFRGNLFQCAEIQRKLADSCARQFERETMIRHYNSAICKYKSLGPAYSNSVSECEKARDQALDNRSPGAYEWLHPPLNTPNMIRQIADKGEAALDQNDFITATKHFEELVDVARRENRMDIMVQAYDSLARTCQYEARHRLVQAKEHYTTALDCAKQAGATLNQRIMEGNLKRLEVWSLGLEL</sequence>
<dbReference type="Gene3D" id="1.10.510.10">
    <property type="entry name" value="Transferase(Phosphotransferase) domain 1"/>
    <property type="match status" value="1"/>
</dbReference>
<accession>A0A8H2X4G9</accession>
<evidence type="ECO:0000256" key="1">
    <source>
        <dbReference type="SAM" id="MobiDB-lite"/>
    </source>
</evidence>
<dbReference type="PROSITE" id="PS00108">
    <property type="entry name" value="PROTEIN_KINASE_ST"/>
    <property type="match status" value="1"/>
</dbReference>
<dbReference type="OrthoDB" id="346907at2759"/>
<dbReference type="GO" id="GO:0005524">
    <property type="term" value="F:ATP binding"/>
    <property type="evidence" value="ECO:0007669"/>
    <property type="project" value="InterPro"/>
</dbReference>
<dbReference type="Gene3D" id="1.25.40.10">
    <property type="entry name" value="Tetratricopeptide repeat domain"/>
    <property type="match status" value="1"/>
</dbReference>
<evidence type="ECO:0000259" key="2">
    <source>
        <dbReference type="PROSITE" id="PS50011"/>
    </source>
</evidence>
<feature type="region of interest" description="Disordered" evidence="1">
    <location>
        <begin position="38"/>
        <end position="67"/>
    </location>
</feature>
<dbReference type="SUPFAM" id="SSF56112">
    <property type="entry name" value="Protein kinase-like (PK-like)"/>
    <property type="match status" value="1"/>
</dbReference>
<reference evidence="3" key="1">
    <citation type="submission" date="2021-01" db="EMBL/GenBank/DDBJ databases">
        <authorList>
            <person name="Kaushik A."/>
        </authorList>
    </citation>
    <scope>NUCLEOTIDE SEQUENCE</scope>
    <source>
        <strain evidence="3">AG3-1AP</strain>
    </source>
</reference>
<feature type="domain" description="Protein kinase" evidence="2">
    <location>
        <begin position="91"/>
        <end position="369"/>
    </location>
</feature>
<dbReference type="Proteomes" id="UP000663831">
    <property type="component" value="Unassembled WGS sequence"/>
</dbReference>
<evidence type="ECO:0000313" key="4">
    <source>
        <dbReference type="Proteomes" id="UP000663831"/>
    </source>
</evidence>
<dbReference type="PANTHER" id="PTHR44329">
    <property type="entry name" value="SERINE/THREONINE-PROTEIN KINASE TNNI3K-RELATED"/>
    <property type="match status" value="1"/>
</dbReference>
<dbReference type="GO" id="GO:0004674">
    <property type="term" value="F:protein serine/threonine kinase activity"/>
    <property type="evidence" value="ECO:0007669"/>
    <property type="project" value="TreeGrafter"/>
</dbReference>
<dbReference type="InterPro" id="IPR008271">
    <property type="entry name" value="Ser/Thr_kinase_AS"/>
</dbReference>